<dbReference type="NCBIfam" id="TIGR03749">
    <property type="entry name" value="conj_TIGR03749"/>
    <property type="match status" value="1"/>
</dbReference>
<sequence>MTVTVFSRITSALLIAAAFPVSAVELMRWERIPLQVPLNVGQERIVFVDKNVRVGFPPSLKDKLRVQSSGGAVYLSASEAFPTTRLTLLDAESGEIILLDISASAGKALREPVKVVYEGEVTSVSSPDNAKTTGSSNGNGHRASSGSVKSESADSGSGSTSRRQAPSLNAPLPVVMTRYAAQNLYAPLRAVESVPGIHPVPLRLPGTITTLYPSEPVQIKPLAAWALNEHTVVALQVRNTSTRKVILDPRRLDGRFLSAAFQHRWLGRAGTPEDTTAVYLVVQGKPDSAFIAEPVMPAQSTKKR</sequence>
<dbReference type="KEGG" id="dic:Dpoa569_0002912"/>
<reference evidence="2 3" key="1">
    <citation type="journal article" date="2019" name="Environ. Microbiol.">
        <title>The phytopathogenic nature of Dickeya aquatica 174/2 and the dynamic early evolution of Dickeya pathogenicity.</title>
        <authorList>
            <person name="Duprey A."/>
            <person name="Taib N."/>
            <person name="Leonard S."/>
            <person name="Garin T."/>
            <person name="Flandrois J.P."/>
            <person name="Nasser W."/>
            <person name="Brochier-Armanet C."/>
            <person name="Reverchon S."/>
        </authorList>
    </citation>
    <scope>NUCLEOTIDE SEQUENCE [LARGE SCALE GENOMIC DNA]</scope>
    <source>
        <strain evidence="2 3">NCPPB 569</strain>
    </source>
</reference>
<dbReference type="OrthoDB" id="7064293at2"/>
<evidence type="ECO:0000313" key="2">
    <source>
        <dbReference type="EMBL" id="QDX30961.1"/>
    </source>
</evidence>
<dbReference type="RefSeq" id="WP_050569408.1">
    <property type="nucleotide sequence ID" value="NZ_CM001975.1"/>
</dbReference>
<dbReference type="InterPro" id="IPR021844">
    <property type="entry name" value="Integr_conj_element_PFL4704"/>
</dbReference>
<feature type="region of interest" description="Disordered" evidence="1">
    <location>
        <begin position="123"/>
        <end position="168"/>
    </location>
</feature>
<dbReference type="GeneID" id="302583209"/>
<dbReference type="Pfam" id="PF11920">
    <property type="entry name" value="DUF3438"/>
    <property type="match status" value="1"/>
</dbReference>
<accession>A0A5B8I9L2</accession>
<dbReference type="EMBL" id="CP042220">
    <property type="protein sequence ID" value="QDX30961.1"/>
    <property type="molecule type" value="Genomic_DNA"/>
</dbReference>
<dbReference type="AlphaFoldDB" id="A0A5B8I9L2"/>
<name>A0A5B8I9L2_9GAMM</name>
<feature type="compositionally biased region" description="Polar residues" evidence="1">
    <location>
        <begin position="123"/>
        <end position="139"/>
    </location>
</feature>
<proteinExistence type="predicted"/>
<feature type="compositionally biased region" description="Low complexity" evidence="1">
    <location>
        <begin position="144"/>
        <end position="161"/>
    </location>
</feature>
<dbReference type="Proteomes" id="UP000320591">
    <property type="component" value="Chromosome"/>
</dbReference>
<keyword evidence="3" id="KW-1185">Reference proteome</keyword>
<dbReference type="STRING" id="568768.GCA_000406125_00938"/>
<organism evidence="2 3">
    <name type="scientific">Dickeya poaceiphila</name>
    <dbReference type="NCBI Taxonomy" id="568768"/>
    <lineage>
        <taxon>Bacteria</taxon>
        <taxon>Pseudomonadati</taxon>
        <taxon>Pseudomonadota</taxon>
        <taxon>Gammaproteobacteria</taxon>
        <taxon>Enterobacterales</taxon>
        <taxon>Pectobacteriaceae</taxon>
        <taxon>Dickeya</taxon>
    </lineage>
</organism>
<gene>
    <name evidence="2" type="ORF">Dpoa569_0002912</name>
</gene>
<evidence type="ECO:0000313" key="3">
    <source>
        <dbReference type="Proteomes" id="UP000320591"/>
    </source>
</evidence>
<evidence type="ECO:0000256" key="1">
    <source>
        <dbReference type="SAM" id="MobiDB-lite"/>
    </source>
</evidence>
<protein>
    <submittedName>
        <fullName evidence="2">TIGR03749 family integrating conjugative element protein</fullName>
    </submittedName>
</protein>